<keyword evidence="2" id="KW-1185">Reference proteome</keyword>
<dbReference type="Proteomes" id="UP000198736">
    <property type="component" value="Unassembled WGS sequence"/>
</dbReference>
<dbReference type="STRING" id="1742973.COMA2_160027"/>
<gene>
    <name evidence="1" type="ORF">COMA2_160027</name>
</gene>
<protein>
    <submittedName>
        <fullName evidence="1">Uncharacterized protein</fullName>
    </submittedName>
</protein>
<sequence>MQSQGGVCLATYLSDIRGGATGYLTVAPVVQPGAATSSARVPESRPIPRATVNPGGLILGEHYSGFVSLEILTNACANEKICYLIVSRCGTPSFGGLCEFERVESDGIESGHCGHGSS</sequence>
<organism evidence="1 2">
    <name type="scientific">Candidatus Nitrospira nitrificans</name>
    <dbReference type="NCBI Taxonomy" id="1742973"/>
    <lineage>
        <taxon>Bacteria</taxon>
        <taxon>Pseudomonadati</taxon>
        <taxon>Nitrospirota</taxon>
        <taxon>Nitrospiria</taxon>
        <taxon>Nitrospirales</taxon>
        <taxon>Nitrospiraceae</taxon>
        <taxon>Nitrospira</taxon>
    </lineage>
</organism>
<evidence type="ECO:0000313" key="2">
    <source>
        <dbReference type="Proteomes" id="UP000198736"/>
    </source>
</evidence>
<dbReference type="AlphaFoldDB" id="A0A0S4L922"/>
<dbReference type="EMBL" id="CZPZ01000008">
    <property type="protein sequence ID" value="CUS34193.1"/>
    <property type="molecule type" value="Genomic_DNA"/>
</dbReference>
<evidence type="ECO:0000313" key="1">
    <source>
        <dbReference type="EMBL" id="CUS34193.1"/>
    </source>
</evidence>
<proteinExistence type="predicted"/>
<reference evidence="2" key="1">
    <citation type="submission" date="2015-10" db="EMBL/GenBank/DDBJ databases">
        <authorList>
            <person name="Luecker S."/>
            <person name="Luecker S."/>
        </authorList>
    </citation>
    <scope>NUCLEOTIDE SEQUENCE [LARGE SCALE GENOMIC DNA]</scope>
</reference>
<name>A0A0S4L922_9BACT</name>
<accession>A0A0S4L922</accession>